<dbReference type="PANTHER" id="PTHR21292">
    <property type="entry name" value="EXOCYST COMPLEX COMPONENT SEC6-RELATED"/>
    <property type="match status" value="1"/>
</dbReference>
<dbReference type="InterPro" id="IPR042532">
    <property type="entry name" value="EXOC3/Sec6_C"/>
</dbReference>
<gene>
    <name evidence="7" type="ORF">Cvel_22002</name>
</gene>
<evidence type="ECO:0000256" key="2">
    <source>
        <dbReference type="ARBA" id="ARBA00022448"/>
    </source>
</evidence>
<feature type="compositionally biased region" description="Low complexity" evidence="5">
    <location>
        <begin position="969"/>
        <end position="981"/>
    </location>
</feature>
<evidence type="ECO:0000256" key="5">
    <source>
        <dbReference type="SAM" id="MobiDB-lite"/>
    </source>
</evidence>
<dbReference type="InterPro" id="IPR010326">
    <property type="entry name" value="EXOC3/Sec6"/>
</dbReference>
<name>A0A0G4GI63_9ALVE</name>
<keyword evidence="3" id="KW-0268">Exocytosis</keyword>
<dbReference type="Pfam" id="PF00169">
    <property type="entry name" value="PH"/>
    <property type="match status" value="2"/>
</dbReference>
<proteinExistence type="inferred from homology"/>
<evidence type="ECO:0000256" key="4">
    <source>
        <dbReference type="SAM" id="Coils"/>
    </source>
</evidence>
<dbReference type="Gene3D" id="1.10.357.50">
    <property type="match status" value="1"/>
</dbReference>
<feature type="region of interest" description="Disordered" evidence="5">
    <location>
        <begin position="1308"/>
        <end position="1328"/>
    </location>
</feature>
<organism evidence="7">
    <name type="scientific">Chromera velia CCMP2878</name>
    <dbReference type="NCBI Taxonomy" id="1169474"/>
    <lineage>
        <taxon>Eukaryota</taxon>
        <taxon>Sar</taxon>
        <taxon>Alveolata</taxon>
        <taxon>Colpodellida</taxon>
        <taxon>Chromeraceae</taxon>
        <taxon>Chromera</taxon>
    </lineage>
</organism>
<dbReference type="Pfam" id="PF06046">
    <property type="entry name" value="Sec6"/>
    <property type="match status" value="1"/>
</dbReference>
<dbReference type="PANTHER" id="PTHR21292:SF1">
    <property type="entry name" value="EXOCYST COMPLEX COMPONENT 3"/>
    <property type="match status" value="1"/>
</dbReference>
<protein>
    <recommendedName>
        <fullName evidence="6">PH domain-containing protein</fullName>
    </recommendedName>
</protein>
<dbReference type="GO" id="GO:0000145">
    <property type="term" value="C:exocyst"/>
    <property type="evidence" value="ECO:0007669"/>
    <property type="project" value="InterPro"/>
</dbReference>
<dbReference type="PROSITE" id="PS50003">
    <property type="entry name" value="PH_DOMAIN"/>
    <property type="match status" value="2"/>
</dbReference>
<evidence type="ECO:0000259" key="6">
    <source>
        <dbReference type="PROSITE" id="PS50003"/>
    </source>
</evidence>
<dbReference type="InterPro" id="IPR011993">
    <property type="entry name" value="PH-like_dom_sf"/>
</dbReference>
<dbReference type="VEuPathDB" id="CryptoDB:Cvel_22002"/>
<feature type="region of interest" description="Disordered" evidence="5">
    <location>
        <begin position="862"/>
        <end position="893"/>
    </location>
</feature>
<dbReference type="EMBL" id="CDMZ01001238">
    <property type="protein sequence ID" value="CEM29489.1"/>
    <property type="molecule type" value="Genomic_DNA"/>
</dbReference>
<dbReference type="InterPro" id="IPR001849">
    <property type="entry name" value="PH_domain"/>
</dbReference>
<dbReference type="SUPFAM" id="SSF50729">
    <property type="entry name" value="PH domain-like"/>
    <property type="match status" value="2"/>
</dbReference>
<feature type="domain" description="PH" evidence="6">
    <location>
        <begin position="1063"/>
        <end position="1184"/>
    </location>
</feature>
<reference evidence="7" key="1">
    <citation type="submission" date="2014-11" db="EMBL/GenBank/DDBJ databases">
        <authorList>
            <person name="Otto D Thomas"/>
            <person name="Naeem Raeece"/>
        </authorList>
    </citation>
    <scope>NUCLEOTIDE SEQUENCE</scope>
</reference>
<dbReference type="Gene3D" id="2.30.29.30">
    <property type="entry name" value="Pleckstrin-homology domain (PH domain)/Phosphotyrosine-binding domain (PTB)"/>
    <property type="match status" value="2"/>
</dbReference>
<accession>A0A0G4GI63</accession>
<dbReference type="CDD" id="cd00821">
    <property type="entry name" value="PH"/>
    <property type="match status" value="1"/>
</dbReference>
<feature type="compositionally biased region" description="Gly residues" evidence="5">
    <location>
        <begin position="864"/>
        <end position="881"/>
    </location>
</feature>
<feature type="region of interest" description="Disordered" evidence="5">
    <location>
        <begin position="949"/>
        <end position="999"/>
    </location>
</feature>
<sequence>MAAFKRNEASKAPVAFETREGFLKKLSPNAFAGWQERYFKMTDSGSVLAYWKGKPDGSKEPQGLVSIGTVRDVVIRNAVEFALISTERDWILKASSAKEKDEWVAAIKYNLQKIRETRTVEDEEMKEEFTSILKKKAGGGGGVTTGVVSMVNNLVAINKKQETEQMRADLNSSEEKRMFLAAKNLFGPLTEAWKGPSEDGFLENVLFGALMAETGGEGGAGTKSVKHWALLISSRPIVKGKAQQPLPCNLFDVNLPLGVVKDKLFLFRPVSDGEGPATSVELLQLACKPAITDRPDGFAITLDFGSKAPTEVLVAMAREDAVTWSEGIFSSVRGARALLQGRDLPVDQELEVFDRADKGKLLSSIQLAFKETLAQLFFDLAGDRKMHPNDLAAQTQEHVLVQLVADHWEDIPLTSLLPALENFSNSCANLLDAAIQADPARKDICQFVVANYTRRVCKCLSAVWHARVADHLPPSDVLELVEFLSIYHRGFESFGILDREVHGALEDLAEASARRILSNLRSPVLYLIKNEAHAVPFREGDGPLQTTAPVDLFRLFADQVATASRIKEPVLTVKVVEVCRAVVATYQQTMRELFIRQGGPDGSLDLEYLEAQLNNTSLFVEKCREITKLSQLQEGGAMEVATLKEEAQKFNSIAMILKCQIVSRFCRPVDELMKKKRGVGHINTENLVSGILLPILTQIDEDILPGYGTKVVDSILDRVLLRYVKQILSRGDADVTKLHSKIVSDYKALGRTFDGSIPRDRLMKKLAVLQDISAILTTDATGLALKVTDFRKKYGRGFNLAVLKCIVFLRSDLGTQSKSEYIEICQHALQAAEKMEASAGARQSVAQSVAESAVSTLSRATSRIGGGGAARRKTQGGGLGLQNGLPVMTGGGRGSRRFSLNGAMGRETLDGGRYVFECILKEQEKEKIKKKHPSLLVPTGRLWTTFKTGVKGDEANSPSGRQNEGAQKAAASASGEAATADSDSEDEEAELSEHAKGGQAELEWGKEMADAHRGSVWSTVSGGAMDMMSFLDPSVALAEGSAGAGAAAGGAASGGDAFTTDDDVVMQGWVYKKGALRPGIDGVNKSAKGLLAEEGDATEKLQKHWAVLRVKALSFYASQGDAISHASFAVKDLQSAKEDEKDECKFALTFKAFAISQGSSIVELIADTDVHRQTWVEAVTDCIAEMEEELELEEADNKEGAVKGKVFVANDCEALFFDPWRDPVDPEELKKSILGEDWAKEKVEKTEQGRKRGKSFRYQRSHSFEVLDDGSCSCETVVARTQRMCRDLWQQCFGGAQTLHARTKAFLEQRKQRARQQEQQGGMEEEDD</sequence>
<dbReference type="GO" id="GO:0051601">
    <property type="term" value="P:exocyst localization"/>
    <property type="evidence" value="ECO:0007669"/>
    <property type="project" value="TreeGrafter"/>
</dbReference>
<dbReference type="GO" id="GO:0006887">
    <property type="term" value="P:exocytosis"/>
    <property type="evidence" value="ECO:0007669"/>
    <property type="project" value="UniProtKB-KW"/>
</dbReference>
<comment type="similarity">
    <text evidence="1">Belongs to the SEC6 family.</text>
</comment>
<keyword evidence="4" id="KW-0175">Coiled coil</keyword>
<feature type="coiled-coil region" evidence="4">
    <location>
        <begin position="1176"/>
        <end position="1203"/>
    </location>
</feature>
<feature type="compositionally biased region" description="Polar residues" evidence="5">
    <location>
        <begin position="956"/>
        <end position="965"/>
    </location>
</feature>
<keyword evidence="2" id="KW-0813">Transport</keyword>
<dbReference type="Gene3D" id="1.10.357.70">
    <property type="entry name" value="Exocyst complex component Sec6, C-terminal domain"/>
    <property type="match status" value="1"/>
</dbReference>
<evidence type="ECO:0000256" key="3">
    <source>
        <dbReference type="ARBA" id="ARBA00022483"/>
    </source>
</evidence>
<feature type="domain" description="PH" evidence="6">
    <location>
        <begin position="16"/>
        <end position="112"/>
    </location>
</feature>
<dbReference type="GO" id="GO:0000149">
    <property type="term" value="F:SNARE binding"/>
    <property type="evidence" value="ECO:0007669"/>
    <property type="project" value="TreeGrafter"/>
</dbReference>
<dbReference type="SMART" id="SM00233">
    <property type="entry name" value="PH"/>
    <property type="match status" value="2"/>
</dbReference>
<evidence type="ECO:0000313" key="7">
    <source>
        <dbReference type="EMBL" id="CEM29489.1"/>
    </source>
</evidence>
<evidence type="ECO:0000256" key="1">
    <source>
        <dbReference type="ARBA" id="ARBA00009447"/>
    </source>
</evidence>